<dbReference type="PANTHER" id="PTHR33527:SF18">
    <property type="entry name" value="F13O11.17 PROTEIN"/>
    <property type="match status" value="1"/>
</dbReference>
<dbReference type="Proteomes" id="UP000467841">
    <property type="component" value="Unassembled WGS sequence"/>
</dbReference>
<organism evidence="1 2">
    <name type="scientific">Microthlaspi erraticum</name>
    <dbReference type="NCBI Taxonomy" id="1685480"/>
    <lineage>
        <taxon>Eukaryota</taxon>
        <taxon>Viridiplantae</taxon>
        <taxon>Streptophyta</taxon>
        <taxon>Embryophyta</taxon>
        <taxon>Tracheophyta</taxon>
        <taxon>Spermatophyta</taxon>
        <taxon>Magnoliopsida</taxon>
        <taxon>eudicotyledons</taxon>
        <taxon>Gunneridae</taxon>
        <taxon>Pentapetalae</taxon>
        <taxon>rosids</taxon>
        <taxon>malvids</taxon>
        <taxon>Brassicales</taxon>
        <taxon>Brassicaceae</taxon>
        <taxon>Coluteocarpeae</taxon>
        <taxon>Microthlaspi</taxon>
    </lineage>
</organism>
<dbReference type="AlphaFoldDB" id="A0A6D2HRW3"/>
<evidence type="ECO:0000313" key="1">
    <source>
        <dbReference type="EMBL" id="CAA7016077.1"/>
    </source>
</evidence>
<proteinExistence type="predicted"/>
<evidence type="ECO:0000313" key="2">
    <source>
        <dbReference type="Proteomes" id="UP000467841"/>
    </source>
</evidence>
<dbReference type="PANTHER" id="PTHR33527">
    <property type="entry name" value="OS07G0274300 PROTEIN"/>
    <property type="match status" value="1"/>
</dbReference>
<accession>A0A6D2HRW3</accession>
<dbReference type="EMBL" id="CACVBM020000221">
    <property type="protein sequence ID" value="CAA7016077.1"/>
    <property type="molecule type" value="Genomic_DNA"/>
</dbReference>
<reference evidence="1" key="1">
    <citation type="submission" date="2020-01" db="EMBL/GenBank/DDBJ databases">
        <authorList>
            <person name="Mishra B."/>
        </authorList>
    </citation>
    <scope>NUCLEOTIDE SEQUENCE [LARGE SCALE GENOMIC DNA]</scope>
</reference>
<comment type="caution">
    <text evidence="1">The sequence shown here is derived from an EMBL/GenBank/DDBJ whole genome shotgun (WGS) entry which is preliminary data.</text>
</comment>
<sequence>MSISSIEQLHVFHARDRKIFTKLVLHFARSPAESLLVMATWFWLEDFGFGDTLSSLMAFNDPIIADLADEAVSCFRCLESPEPPQTLDWIPLTTRFMANPISLQIIYKNRYSAITGIKNFLSTVCSKIFSDILQLVLPPSSRISLPMNIPGFPHPTFGGIFVRPHVMAMDSITPRGLWGWNANCIATENDRTVFLTFSRGFEVSVSEVKYCFTRRFGDGCVEGVFMQEKNEDVKQSLYARLVLDSVATVDKILRGSPKPVKFIVNKKHIWARKYGDKPKKET</sequence>
<protein>
    <submittedName>
        <fullName evidence="1">Uncharacterized protein</fullName>
    </submittedName>
</protein>
<gene>
    <name evidence="1" type="ORF">MERR_LOCUS3312</name>
</gene>
<keyword evidence="2" id="KW-1185">Reference proteome</keyword>
<dbReference type="OrthoDB" id="1882251at2759"/>
<name>A0A6D2HRW3_9BRAS</name>